<protein>
    <submittedName>
        <fullName evidence="1">Uncharacterized protein</fullName>
    </submittedName>
</protein>
<evidence type="ECO:0000313" key="1">
    <source>
        <dbReference type="EMBL" id="AXY81941.1"/>
    </source>
</evidence>
<dbReference type="RefSeq" id="YP_009812038.1">
    <property type="nucleotide sequence ID" value="NC_048060.1"/>
</dbReference>
<dbReference type="GeneID" id="55003071"/>
<name>A0A385IG01_9CAUD</name>
<proteinExistence type="predicted"/>
<reference evidence="2" key="1">
    <citation type="submission" date="2018-08" db="EMBL/GenBank/DDBJ databases">
        <title>SRE bacteriophages.</title>
        <authorList>
            <person name="Carstens A.B."/>
            <person name="Djurhuus A.M."/>
            <person name="Kot W."/>
            <person name="Hansen L.H."/>
        </authorList>
    </citation>
    <scope>NUCLEOTIDE SEQUENCE [LARGE SCALE GENOMIC DNA]</scope>
</reference>
<organism evidence="1 2">
    <name type="scientific">Dickeya phage Mysterion</name>
    <dbReference type="NCBI Taxonomy" id="2320193"/>
    <lineage>
        <taxon>Viruses</taxon>
        <taxon>Duplodnaviria</taxon>
        <taxon>Heunggongvirae</taxon>
        <taxon>Uroviricota</taxon>
        <taxon>Caudoviricetes</taxon>
        <taxon>Autographivirales</taxon>
        <taxon>Autotranscriptaviridae</taxon>
        <taxon>Studiervirinae</taxon>
        <taxon>Aarhusvirus</taxon>
        <taxon>Aarhusvirus mysterion</taxon>
    </lineage>
</organism>
<dbReference type="EMBL" id="MH807817">
    <property type="protein sequence ID" value="AXY81941.1"/>
    <property type="molecule type" value="Genomic_DNA"/>
</dbReference>
<keyword evidence="2" id="KW-1185">Reference proteome</keyword>
<evidence type="ECO:0000313" key="2">
    <source>
        <dbReference type="Proteomes" id="UP000263979"/>
    </source>
</evidence>
<dbReference type="Proteomes" id="UP000263979">
    <property type="component" value="Segment"/>
</dbReference>
<sequence>MNLNPQSMHSREHNRAITQITLDLATLELLLISFELTVKGWPTDEQWSLRNQLKAAIASNKGVAEKSNEFPYFKP</sequence>
<dbReference type="KEGG" id="vg:55003071"/>
<accession>A0A385IG01</accession>